<comment type="caution">
    <text evidence="2">The sequence shown here is derived from an EMBL/GenBank/DDBJ whole genome shotgun (WGS) entry which is preliminary data.</text>
</comment>
<dbReference type="PANTHER" id="PTHR38011:SF11">
    <property type="entry name" value="2,5-DIAMINO-6-RIBOSYLAMINO-4(3H)-PYRIMIDINONE 5'-PHOSPHATE REDUCTASE"/>
    <property type="match status" value="1"/>
</dbReference>
<dbReference type="Pfam" id="PF01872">
    <property type="entry name" value="RibD_C"/>
    <property type="match status" value="1"/>
</dbReference>
<dbReference type="InterPro" id="IPR050765">
    <property type="entry name" value="Riboflavin_Biosynth_HTPR"/>
</dbReference>
<reference evidence="2" key="1">
    <citation type="submission" date="2020-09" db="EMBL/GenBank/DDBJ databases">
        <authorList>
            <person name="Kim M.K."/>
        </authorList>
    </citation>
    <scope>NUCLEOTIDE SEQUENCE</scope>
    <source>
        <strain evidence="2">BT702</strain>
    </source>
</reference>
<dbReference type="GO" id="GO:0009231">
    <property type="term" value="P:riboflavin biosynthetic process"/>
    <property type="evidence" value="ECO:0007669"/>
    <property type="project" value="InterPro"/>
</dbReference>
<evidence type="ECO:0000313" key="2">
    <source>
        <dbReference type="EMBL" id="MBD2701225.1"/>
    </source>
</evidence>
<accession>A0A926Y2T4</accession>
<proteinExistence type="predicted"/>
<dbReference type="RefSeq" id="WP_190887074.1">
    <property type="nucleotide sequence ID" value="NZ_JACWZY010000007.1"/>
</dbReference>
<sequence>MRKVILQEWVTIDGYAGGPKGEIDFFSAPELSQDSDQDLFDFMDSIDTILLGANTYQMFVDYWPEAKTDTEIIADRLNETPKLIFSKTLTQAPWGKWKPATVISEDAVETIRSLKEQSGKDMVLWGSISLAQSLMKAGLIDEYHLRVCPVVLGEGKALFPNSFSLPQLKHVATKTYKAGLVLLRYVPA</sequence>
<dbReference type="SUPFAM" id="SSF53597">
    <property type="entry name" value="Dihydrofolate reductase-like"/>
    <property type="match status" value="1"/>
</dbReference>
<dbReference type="GO" id="GO:0008703">
    <property type="term" value="F:5-amino-6-(5-phosphoribosylamino)uracil reductase activity"/>
    <property type="evidence" value="ECO:0007669"/>
    <property type="project" value="InterPro"/>
</dbReference>
<dbReference type="EMBL" id="JACWZY010000007">
    <property type="protein sequence ID" value="MBD2701225.1"/>
    <property type="molecule type" value="Genomic_DNA"/>
</dbReference>
<feature type="domain" description="Bacterial bifunctional deaminase-reductase C-terminal" evidence="1">
    <location>
        <begin position="2"/>
        <end position="182"/>
    </location>
</feature>
<name>A0A926Y2T4_9BACT</name>
<dbReference type="InterPro" id="IPR024072">
    <property type="entry name" value="DHFR-like_dom_sf"/>
</dbReference>
<dbReference type="AlphaFoldDB" id="A0A926Y2T4"/>
<dbReference type="Proteomes" id="UP000598820">
    <property type="component" value="Unassembled WGS sequence"/>
</dbReference>
<evidence type="ECO:0000313" key="3">
    <source>
        <dbReference type="Proteomes" id="UP000598820"/>
    </source>
</evidence>
<gene>
    <name evidence="2" type="ORF">IC229_11300</name>
</gene>
<organism evidence="2 3">
    <name type="scientific">Spirosoma profusum</name>
    <dbReference type="NCBI Taxonomy" id="2771354"/>
    <lineage>
        <taxon>Bacteria</taxon>
        <taxon>Pseudomonadati</taxon>
        <taxon>Bacteroidota</taxon>
        <taxon>Cytophagia</taxon>
        <taxon>Cytophagales</taxon>
        <taxon>Cytophagaceae</taxon>
        <taxon>Spirosoma</taxon>
    </lineage>
</organism>
<keyword evidence="3" id="KW-1185">Reference proteome</keyword>
<dbReference type="Gene3D" id="3.40.430.10">
    <property type="entry name" value="Dihydrofolate Reductase, subunit A"/>
    <property type="match status" value="1"/>
</dbReference>
<protein>
    <submittedName>
        <fullName evidence="2">Dihydrofolate reductase family protein</fullName>
    </submittedName>
</protein>
<dbReference type="InterPro" id="IPR002734">
    <property type="entry name" value="RibDG_C"/>
</dbReference>
<dbReference type="PANTHER" id="PTHR38011">
    <property type="entry name" value="DIHYDROFOLATE REDUCTASE FAMILY PROTEIN (AFU_ORTHOLOGUE AFUA_8G06820)"/>
    <property type="match status" value="1"/>
</dbReference>
<evidence type="ECO:0000259" key="1">
    <source>
        <dbReference type="Pfam" id="PF01872"/>
    </source>
</evidence>